<dbReference type="GO" id="GO:0051539">
    <property type="term" value="F:4 iron, 4 sulfur cluster binding"/>
    <property type="evidence" value="ECO:0007669"/>
    <property type="project" value="UniProtKB-KW"/>
</dbReference>
<evidence type="ECO:0000259" key="8">
    <source>
        <dbReference type="PROSITE" id="PS51918"/>
    </source>
</evidence>
<dbReference type="AlphaFoldDB" id="A0A7T7KN60"/>
<evidence type="ECO:0000256" key="5">
    <source>
        <dbReference type="ARBA" id="ARBA00023004"/>
    </source>
</evidence>
<accession>A0A7T7KN60</accession>
<dbReference type="GO" id="GO:0003824">
    <property type="term" value="F:catalytic activity"/>
    <property type="evidence" value="ECO:0007669"/>
    <property type="project" value="InterPro"/>
</dbReference>
<evidence type="ECO:0000256" key="6">
    <source>
        <dbReference type="ARBA" id="ARBA00023014"/>
    </source>
</evidence>
<keyword evidence="5" id="KW-0408">Iron</keyword>
<keyword evidence="3" id="KW-0949">S-adenosyl-L-methionine</keyword>
<dbReference type="PANTHER" id="PTHR30352:SF13">
    <property type="entry name" value="GLYCYL-RADICAL ENZYME ACTIVATING ENZYME YJJW-RELATED"/>
    <property type="match status" value="1"/>
</dbReference>
<evidence type="ECO:0000256" key="4">
    <source>
        <dbReference type="ARBA" id="ARBA00022723"/>
    </source>
</evidence>
<dbReference type="GO" id="GO:0046872">
    <property type="term" value="F:metal ion binding"/>
    <property type="evidence" value="ECO:0007669"/>
    <property type="project" value="UniProtKB-KW"/>
</dbReference>
<dbReference type="SFLD" id="SFLDG01094">
    <property type="entry name" value="Uncharacterised_Radical_SAM_Su"/>
    <property type="match status" value="1"/>
</dbReference>
<keyword evidence="4" id="KW-0479">Metal-binding</keyword>
<organism evidence="9 10">
    <name type="scientific">Martelella lutilitoris</name>
    <dbReference type="NCBI Taxonomy" id="2583532"/>
    <lineage>
        <taxon>Bacteria</taxon>
        <taxon>Pseudomonadati</taxon>
        <taxon>Pseudomonadota</taxon>
        <taxon>Alphaproteobacteria</taxon>
        <taxon>Hyphomicrobiales</taxon>
        <taxon>Aurantimonadaceae</taxon>
        <taxon>Martelella</taxon>
    </lineage>
</organism>
<keyword evidence="6" id="KW-0411">Iron-sulfur</keyword>
<dbReference type="SFLD" id="SFLDS00029">
    <property type="entry name" value="Radical_SAM"/>
    <property type="match status" value="1"/>
</dbReference>
<dbReference type="Gene3D" id="3.20.20.70">
    <property type="entry name" value="Aldolase class I"/>
    <property type="match status" value="1"/>
</dbReference>
<evidence type="ECO:0000256" key="1">
    <source>
        <dbReference type="ARBA" id="ARBA00001966"/>
    </source>
</evidence>
<evidence type="ECO:0000256" key="3">
    <source>
        <dbReference type="ARBA" id="ARBA00022691"/>
    </source>
</evidence>
<feature type="domain" description="Radical SAM core" evidence="8">
    <location>
        <begin position="45"/>
        <end position="240"/>
    </location>
</feature>
<dbReference type="InterPro" id="IPR012840">
    <property type="entry name" value="NrdG2"/>
</dbReference>
<feature type="region of interest" description="Disordered" evidence="7">
    <location>
        <begin position="1"/>
        <end position="30"/>
    </location>
</feature>
<dbReference type="Proteomes" id="UP000596083">
    <property type="component" value="Chromosome"/>
</dbReference>
<dbReference type="NCBIfam" id="TIGR02495">
    <property type="entry name" value="NrdG2"/>
    <property type="match status" value="1"/>
</dbReference>
<evidence type="ECO:0000256" key="7">
    <source>
        <dbReference type="SAM" id="MobiDB-lite"/>
    </source>
</evidence>
<name>A0A7T7KN60_9HYPH</name>
<protein>
    <submittedName>
        <fullName evidence="9">Anaerobic ribonucleoside-triphosphate reductase activating protein</fullName>
    </submittedName>
</protein>
<evidence type="ECO:0000313" key="10">
    <source>
        <dbReference type="Proteomes" id="UP000596083"/>
    </source>
</evidence>
<comment type="cofactor">
    <cofactor evidence="1">
        <name>[4Fe-4S] cluster</name>
        <dbReference type="ChEBI" id="CHEBI:49883"/>
    </cofactor>
</comment>
<dbReference type="EMBL" id="CP066786">
    <property type="protein sequence ID" value="QQM32492.1"/>
    <property type="molecule type" value="Genomic_DNA"/>
</dbReference>
<dbReference type="InterPro" id="IPR058240">
    <property type="entry name" value="rSAM_sf"/>
</dbReference>
<keyword evidence="2" id="KW-0004">4Fe-4S</keyword>
<gene>
    <name evidence="9" type="ORF">JET14_00120</name>
</gene>
<dbReference type="CDD" id="cd01335">
    <property type="entry name" value="Radical_SAM"/>
    <property type="match status" value="1"/>
</dbReference>
<dbReference type="InterPro" id="IPR034457">
    <property type="entry name" value="Organic_radical-activating"/>
</dbReference>
<dbReference type="Pfam" id="PF04055">
    <property type="entry name" value="Radical_SAM"/>
    <property type="match status" value="1"/>
</dbReference>
<sequence>MLAPGGLDPRGKPEDDAQQRPCAPDAPSQHDLRIGGFEPFSLCDWPGKIVATLFLQGCPWRCPYCHNPGLIDASAETGYTFAGILDFLESRRGLLDGVVFSGGEPTLQKALVPAMKTVRAMGFSIGLHSGGAYPERLKDALRHADWIGFDIKASRRDYDRMTDTPKSGERAFASLKHVRASGIDYEVRTTVHPELLNAAEIAELEADLSHYGIDEHKIQTFRMEGVDRDRLAGALEKRRA</sequence>
<dbReference type="SUPFAM" id="SSF102114">
    <property type="entry name" value="Radical SAM enzymes"/>
    <property type="match status" value="1"/>
</dbReference>
<evidence type="ECO:0000256" key="2">
    <source>
        <dbReference type="ARBA" id="ARBA00022485"/>
    </source>
</evidence>
<dbReference type="PROSITE" id="PS51918">
    <property type="entry name" value="RADICAL_SAM"/>
    <property type="match status" value="1"/>
</dbReference>
<dbReference type="KEGG" id="mlut:JET14_00120"/>
<reference evidence="9 10" key="1">
    <citation type="submission" date="2020-12" db="EMBL/GenBank/DDBJ databases">
        <authorList>
            <person name="Zheng R.K."/>
            <person name="Sun C.M."/>
        </authorList>
    </citation>
    <scope>NUCLEOTIDE SEQUENCE [LARGE SCALE GENOMIC DNA]</scope>
    <source>
        <strain evidence="9 10">ZRK001</strain>
    </source>
</reference>
<proteinExistence type="predicted"/>
<dbReference type="PANTHER" id="PTHR30352">
    <property type="entry name" value="PYRUVATE FORMATE-LYASE-ACTIVATING ENZYME"/>
    <property type="match status" value="1"/>
</dbReference>
<evidence type="ECO:0000313" key="9">
    <source>
        <dbReference type="EMBL" id="QQM32492.1"/>
    </source>
</evidence>
<feature type="compositionally biased region" description="Basic and acidic residues" evidence="7">
    <location>
        <begin position="9"/>
        <end position="18"/>
    </location>
</feature>
<dbReference type="InterPro" id="IPR007197">
    <property type="entry name" value="rSAM"/>
</dbReference>
<dbReference type="InterPro" id="IPR013785">
    <property type="entry name" value="Aldolase_TIM"/>
</dbReference>